<dbReference type="Gene3D" id="3.40.50.1010">
    <property type="entry name" value="5'-nuclease"/>
    <property type="match status" value="1"/>
</dbReference>
<keyword evidence="5 8" id="KW-0378">Hydrolase</keyword>
<dbReference type="GO" id="GO:0016787">
    <property type="term" value="F:hydrolase activity"/>
    <property type="evidence" value="ECO:0007669"/>
    <property type="project" value="UniProtKB-KW"/>
</dbReference>
<keyword evidence="11" id="KW-1185">Reference proteome</keyword>
<dbReference type="HAMAP" id="MF_00265">
    <property type="entry name" value="VapC_Nob1"/>
    <property type="match status" value="1"/>
</dbReference>
<evidence type="ECO:0000256" key="1">
    <source>
        <dbReference type="ARBA" id="ARBA00001946"/>
    </source>
</evidence>
<evidence type="ECO:0000256" key="5">
    <source>
        <dbReference type="ARBA" id="ARBA00022801"/>
    </source>
</evidence>
<dbReference type="AlphaFoldDB" id="A0AAU6WF10"/>
<evidence type="ECO:0000256" key="8">
    <source>
        <dbReference type="HAMAP-Rule" id="MF_00265"/>
    </source>
</evidence>
<dbReference type="GO" id="GO:0004540">
    <property type="term" value="F:RNA nuclease activity"/>
    <property type="evidence" value="ECO:0007669"/>
    <property type="project" value="InterPro"/>
</dbReference>
<sequence length="135" mass="15383">MKFLIDTNIISDSRKTATSPARRWLSAQRESDIQISVITLFELEVGVQRAERKDPRQGFRLRTWLDQNFKPNFKDAFIPVDDQIAQVAANLHVPNPMPHLDGLIAATALVHGLILVTRNVKDFERTEVPLLNPWA</sequence>
<evidence type="ECO:0000256" key="4">
    <source>
        <dbReference type="ARBA" id="ARBA00022723"/>
    </source>
</evidence>
<dbReference type="Proteomes" id="UP001486888">
    <property type="component" value="Chromosome"/>
</dbReference>
<comment type="cofactor">
    <cofactor evidence="1 8">
        <name>Mg(2+)</name>
        <dbReference type="ChEBI" id="CHEBI:18420"/>
    </cofactor>
</comment>
<dbReference type="GO" id="GO:0090729">
    <property type="term" value="F:toxin activity"/>
    <property type="evidence" value="ECO:0007669"/>
    <property type="project" value="UniProtKB-KW"/>
</dbReference>
<dbReference type="PANTHER" id="PTHR33653:SF1">
    <property type="entry name" value="RIBONUCLEASE VAPC2"/>
    <property type="match status" value="1"/>
</dbReference>
<feature type="binding site" evidence="8">
    <location>
        <position position="6"/>
    </location>
    <ligand>
        <name>Mg(2+)</name>
        <dbReference type="ChEBI" id="CHEBI:18420"/>
    </ligand>
</feature>
<organism evidence="10 11">
    <name type="scientific">Glutamicibacter ectropisis</name>
    <dbReference type="NCBI Taxonomy" id="3046593"/>
    <lineage>
        <taxon>Bacteria</taxon>
        <taxon>Bacillati</taxon>
        <taxon>Actinomycetota</taxon>
        <taxon>Actinomycetes</taxon>
        <taxon>Micrococcales</taxon>
        <taxon>Micrococcaceae</taxon>
        <taxon>Glutamicibacter</taxon>
    </lineage>
</organism>
<evidence type="ECO:0000313" key="11">
    <source>
        <dbReference type="Proteomes" id="UP001486888"/>
    </source>
</evidence>
<dbReference type="Pfam" id="PF01850">
    <property type="entry name" value="PIN"/>
    <property type="match status" value="1"/>
</dbReference>
<dbReference type="RefSeq" id="WP_345473245.1">
    <property type="nucleotide sequence ID" value="NZ_CP125942.1"/>
</dbReference>
<feature type="binding site" evidence="8">
    <location>
        <position position="101"/>
    </location>
    <ligand>
        <name>Mg(2+)</name>
        <dbReference type="ChEBI" id="CHEBI:18420"/>
    </ligand>
</feature>
<gene>
    <name evidence="8" type="primary">vapC</name>
    <name evidence="10" type="ORF">QMQ05_04105</name>
</gene>
<evidence type="ECO:0000256" key="7">
    <source>
        <dbReference type="ARBA" id="ARBA00038093"/>
    </source>
</evidence>
<dbReference type="InterPro" id="IPR002716">
    <property type="entry name" value="PIN_dom"/>
</dbReference>
<dbReference type="InterPro" id="IPR022907">
    <property type="entry name" value="VapC_family"/>
</dbReference>
<dbReference type="PANTHER" id="PTHR33653">
    <property type="entry name" value="RIBONUCLEASE VAPC2"/>
    <property type="match status" value="1"/>
</dbReference>
<dbReference type="KEGG" id="gey:QMQ05_04105"/>
<dbReference type="EC" id="3.1.-.-" evidence="8"/>
<dbReference type="InterPro" id="IPR029060">
    <property type="entry name" value="PIN-like_dom_sf"/>
</dbReference>
<name>A0AAU6WF10_9MICC</name>
<evidence type="ECO:0000256" key="6">
    <source>
        <dbReference type="ARBA" id="ARBA00022842"/>
    </source>
</evidence>
<proteinExistence type="inferred from homology"/>
<evidence type="ECO:0000256" key="2">
    <source>
        <dbReference type="ARBA" id="ARBA00022649"/>
    </source>
</evidence>
<keyword evidence="2 8" id="KW-1277">Toxin-antitoxin system</keyword>
<accession>A0AAU6WF10</accession>
<dbReference type="GO" id="GO:0000287">
    <property type="term" value="F:magnesium ion binding"/>
    <property type="evidence" value="ECO:0007669"/>
    <property type="project" value="UniProtKB-UniRule"/>
</dbReference>
<dbReference type="EMBL" id="CP125942">
    <property type="protein sequence ID" value="XAO46723.1"/>
    <property type="molecule type" value="Genomic_DNA"/>
</dbReference>
<evidence type="ECO:0000313" key="10">
    <source>
        <dbReference type="EMBL" id="XAO46723.1"/>
    </source>
</evidence>
<keyword evidence="3 8" id="KW-0540">Nuclease</keyword>
<comment type="similarity">
    <text evidence="7 8">Belongs to the PINc/VapC protein family.</text>
</comment>
<reference evidence="10 11" key="1">
    <citation type="submission" date="2023-05" db="EMBL/GenBank/DDBJ databases">
        <title>Glutamicibacter sp. B1, complete genome.</title>
        <authorList>
            <person name="Long Y.H."/>
            <person name="Fang T."/>
            <person name="Li X.Y."/>
        </authorList>
    </citation>
    <scope>NUCLEOTIDE SEQUENCE [LARGE SCALE GENOMIC DNA]</scope>
    <source>
        <strain evidence="10 11">B1</strain>
    </source>
</reference>
<evidence type="ECO:0000259" key="9">
    <source>
        <dbReference type="Pfam" id="PF01850"/>
    </source>
</evidence>
<feature type="domain" description="PIN" evidence="9">
    <location>
        <begin position="4"/>
        <end position="126"/>
    </location>
</feature>
<keyword evidence="6 8" id="KW-0460">Magnesium</keyword>
<dbReference type="SUPFAM" id="SSF88723">
    <property type="entry name" value="PIN domain-like"/>
    <property type="match status" value="1"/>
</dbReference>
<dbReference type="CDD" id="cd18746">
    <property type="entry name" value="PIN_VapC4-5_FitB-like"/>
    <property type="match status" value="1"/>
</dbReference>
<keyword evidence="8" id="KW-0800">Toxin</keyword>
<dbReference type="InterPro" id="IPR050556">
    <property type="entry name" value="Type_II_TA_system_RNase"/>
</dbReference>
<keyword evidence="4 8" id="KW-0479">Metal-binding</keyword>
<comment type="function">
    <text evidence="8">Toxic component of a toxin-antitoxin (TA) system. An RNase.</text>
</comment>
<protein>
    <recommendedName>
        <fullName evidence="8">Ribonuclease VapC</fullName>
        <shortName evidence="8">RNase VapC</shortName>
        <ecNumber evidence="8">3.1.-.-</ecNumber>
    </recommendedName>
    <alternativeName>
        <fullName evidence="8">Toxin VapC</fullName>
    </alternativeName>
</protein>
<evidence type="ECO:0000256" key="3">
    <source>
        <dbReference type="ARBA" id="ARBA00022722"/>
    </source>
</evidence>